<dbReference type="RefSeq" id="WP_129892697.1">
    <property type="nucleotide sequence ID" value="NZ_CP035758.1"/>
</dbReference>
<dbReference type="Proteomes" id="UP000290365">
    <property type="component" value="Chromosome"/>
</dbReference>
<dbReference type="InterPro" id="IPR050955">
    <property type="entry name" value="Plant_Biomass_Hydrol_Est"/>
</dbReference>
<name>A0A4P6K2D0_KTERU</name>
<protein>
    <submittedName>
        <fullName evidence="3">Phospholipase</fullName>
    </submittedName>
</protein>
<sequence>MQNAQQAYTFHRHNHPTHSLRYLLYLPKEYDEVETERWPLVLFLHGAGERGSNLDLVTRHGPPKLIKEGQKFPFIVVSPQCPYNERWITPSHLDTLAALIDEIEHNYAVDPERIYVTGISMGGFGTWSLAIANPQRFAAIVPICGGGDPSQVCAIRHLPVRAFHGAKDNVVPLKRSQEMVEALQACHGNAQLTIYPDATHDSWTQTYDSPQLYMWLLEQRRAAQHITERQ</sequence>
<evidence type="ECO:0000259" key="2">
    <source>
        <dbReference type="Pfam" id="PF01738"/>
    </source>
</evidence>
<dbReference type="AlphaFoldDB" id="A0A4P6K2D0"/>
<dbReference type="PANTHER" id="PTHR43037:SF1">
    <property type="entry name" value="BLL1128 PROTEIN"/>
    <property type="match status" value="1"/>
</dbReference>
<dbReference type="PANTHER" id="PTHR43037">
    <property type="entry name" value="UNNAMED PRODUCT-RELATED"/>
    <property type="match status" value="1"/>
</dbReference>
<dbReference type="KEGG" id="kbs:EPA93_38970"/>
<dbReference type="InterPro" id="IPR029058">
    <property type="entry name" value="AB_hydrolase_fold"/>
</dbReference>
<keyword evidence="4" id="KW-1185">Reference proteome</keyword>
<gene>
    <name evidence="3" type="ORF">EPA93_38970</name>
</gene>
<dbReference type="SUPFAM" id="SSF53474">
    <property type="entry name" value="alpha/beta-Hydrolases"/>
    <property type="match status" value="1"/>
</dbReference>
<proteinExistence type="predicted"/>
<dbReference type="OrthoDB" id="9764953at2"/>
<dbReference type="GO" id="GO:0016787">
    <property type="term" value="F:hydrolase activity"/>
    <property type="evidence" value="ECO:0007669"/>
    <property type="project" value="InterPro"/>
</dbReference>
<evidence type="ECO:0000256" key="1">
    <source>
        <dbReference type="ARBA" id="ARBA00022729"/>
    </source>
</evidence>
<accession>A0A4P6K2D0</accession>
<reference evidence="3 4" key="1">
    <citation type="submission" date="2019-01" db="EMBL/GenBank/DDBJ databases">
        <title>Ktedonosporobacter rubrisoli SCAWS-G2.</title>
        <authorList>
            <person name="Huang Y."/>
            <person name="Yan B."/>
        </authorList>
    </citation>
    <scope>NUCLEOTIDE SEQUENCE [LARGE SCALE GENOMIC DNA]</scope>
    <source>
        <strain evidence="3 4">SCAWS-G2</strain>
    </source>
</reference>
<dbReference type="EMBL" id="CP035758">
    <property type="protein sequence ID" value="QBD81636.1"/>
    <property type="molecule type" value="Genomic_DNA"/>
</dbReference>
<evidence type="ECO:0000313" key="4">
    <source>
        <dbReference type="Proteomes" id="UP000290365"/>
    </source>
</evidence>
<organism evidence="3 4">
    <name type="scientific">Ktedonosporobacter rubrisoli</name>
    <dbReference type="NCBI Taxonomy" id="2509675"/>
    <lineage>
        <taxon>Bacteria</taxon>
        <taxon>Bacillati</taxon>
        <taxon>Chloroflexota</taxon>
        <taxon>Ktedonobacteria</taxon>
        <taxon>Ktedonobacterales</taxon>
        <taxon>Ktedonosporobacteraceae</taxon>
        <taxon>Ktedonosporobacter</taxon>
    </lineage>
</organism>
<dbReference type="Gene3D" id="3.40.50.1820">
    <property type="entry name" value="alpha/beta hydrolase"/>
    <property type="match status" value="1"/>
</dbReference>
<dbReference type="Pfam" id="PF01738">
    <property type="entry name" value="DLH"/>
    <property type="match status" value="1"/>
</dbReference>
<feature type="domain" description="Dienelactone hydrolase" evidence="2">
    <location>
        <begin position="93"/>
        <end position="200"/>
    </location>
</feature>
<evidence type="ECO:0000313" key="3">
    <source>
        <dbReference type="EMBL" id="QBD81636.1"/>
    </source>
</evidence>
<dbReference type="InterPro" id="IPR002925">
    <property type="entry name" value="Dienelactn_hydro"/>
</dbReference>
<keyword evidence="1" id="KW-0732">Signal</keyword>